<comment type="caution">
    <text evidence="2">The sequence shown here is derived from an EMBL/GenBank/DDBJ whole genome shotgun (WGS) entry which is preliminary data.</text>
</comment>
<name>A0A832V2Z4_9ARCH</name>
<keyword evidence="1" id="KW-0472">Membrane</keyword>
<evidence type="ECO:0000256" key="1">
    <source>
        <dbReference type="SAM" id="Phobius"/>
    </source>
</evidence>
<dbReference type="AlphaFoldDB" id="A0A832V2Z4"/>
<evidence type="ECO:0000313" key="3">
    <source>
        <dbReference type="Proteomes" id="UP000646946"/>
    </source>
</evidence>
<gene>
    <name evidence="2" type="ORF">H1016_00775</name>
</gene>
<keyword evidence="1" id="KW-1133">Transmembrane helix</keyword>
<keyword evidence="1" id="KW-0812">Transmembrane</keyword>
<reference evidence="2 3" key="1">
    <citation type="journal article" name="Nat. Commun.">
        <title>Undinarchaeota illuminate DPANN phylogeny and the impact of gene transfer on archaeal evolution.</title>
        <authorList>
            <person name="Dombrowski N."/>
            <person name="Williams T.A."/>
            <person name="Sun J."/>
            <person name="Woodcroft B.J."/>
            <person name="Lee J.H."/>
            <person name="Minh B.Q."/>
            <person name="Rinke C."/>
            <person name="Spang A."/>
        </authorList>
    </citation>
    <scope>NUCLEOTIDE SEQUENCE [LARGE SCALE GENOMIC DNA]</scope>
    <source>
        <strain evidence="2">MAG_bin1129</strain>
    </source>
</reference>
<proteinExistence type="predicted"/>
<keyword evidence="3" id="KW-1185">Reference proteome</keyword>
<dbReference type="Proteomes" id="UP000646946">
    <property type="component" value="Unassembled WGS sequence"/>
</dbReference>
<accession>A0A832V2Z4</accession>
<evidence type="ECO:0000313" key="2">
    <source>
        <dbReference type="EMBL" id="HIK00057.1"/>
    </source>
</evidence>
<protein>
    <submittedName>
        <fullName evidence="2">Uncharacterized protein</fullName>
    </submittedName>
</protein>
<organism evidence="2 3">
    <name type="scientific">Candidatus Naiadarchaeum limnaeum</name>
    <dbReference type="NCBI Taxonomy" id="2756139"/>
    <lineage>
        <taxon>Archaea</taxon>
        <taxon>Candidatus Undinarchaeota</taxon>
        <taxon>Candidatus Undinarchaeia</taxon>
        <taxon>Candidatus Naiadarchaeales</taxon>
        <taxon>Candidatus Naiadarchaeaceae</taxon>
        <taxon>Candidatus Naiadarchaeum</taxon>
    </lineage>
</organism>
<dbReference type="EMBL" id="DVAB01000008">
    <property type="protein sequence ID" value="HIK00057.1"/>
    <property type="molecule type" value="Genomic_DNA"/>
</dbReference>
<sequence>MKNIKSRFFKNKKAASILIEQIFVLMFGILILVMVITVFTTLRAKSFDFVASSQFGSVASYVHNGVIIAEQNMRVANTGKVFLDLPDKVGDKPYRIEIKNNFINVTDLGGALNTSVALFNINATVSGNASSGGGGRIFLFYNRTANSITLQAEERVIST</sequence>
<feature type="transmembrane region" description="Helical" evidence="1">
    <location>
        <begin position="21"/>
        <end position="42"/>
    </location>
</feature>